<keyword evidence="4" id="KW-0472">Membrane</keyword>
<sequence length="137" mass="14168">MSVIQAVARPLIASIFVVGGFDAATKPEGKAAPVDKFIKQRLGDKASSLPPSPTLIRADGIAKVLAGTSLALGKAPRLSATVLAASLIPTTVVGHPYWEHDDPAAKAMHRTHLLKNAGLLGGLLLVAFGGRKKKSSD</sequence>
<keyword evidence="2" id="KW-0812">Transmembrane</keyword>
<protein>
    <submittedName>
        <fullName evidence="5">DoxX family protein</fullName>
    </submittedName>
</protein>
<evidence type="ECO:0000313" key="5">
    <source>
        <dbReference type="EMBL" id="NNG35673.1"/>
    </source>
</evidence>
<reference evidence="5 6" key="1">
    <citation type="submission" date="2020-05" db="EMBL/GenBank/DDBJ databases">
        <title>Nakamurella sp. DB0629 isolated from air conditioner.</title>
        <authorList>
            <person name="Kim D.H."/>
            <person name="Kim D.-U."/>
        </authorList>
    </citation>
    <scope>NUCLEOTIDE SEQUENCE [LARGE SCALE GENOMIC DNA]</scope>
    <source>
        <strain evidence="5 6">DB0629</strain>
    </source>
</reference>
<evidence type="ECO:0000256" key="1">
    <source>
        <dbReference type="ARBA" id="ARBA00004141"/>
    </source>
</evidence>
<proteinExistence type="predicted"/>
<keyword evidence="3" id="KW-1133">Transmembrane helix</keyword>
<comment type="subcellular location">
    <subcellularLocation>
        <location evidence="1">Membrane</location>
        <topology evidence="1">Multi-pass membrane protein</topology>
    </subcellularLocation>
</comment>
<evidence type="ECO:0000256" key="3">
    <source>
        <dbReference type="ARBA" id="ARBA00022989"/>
    </source>
</evidence>
<dbReference type="AlphaFoldDB" id="A0A849A852"/>
<dbReference type="Proteomes" id="UP000562984">
    <property type="component" value="Unassembled WGS sequence"/>
</dbReference>
<keyword evidence="6" id="KW-1185">Reference proteome</keyword>
<dbReference type="InterPro" id="IPR032808">
    <property type="entry name" value="DoxX"/>
</dbReference>
<evidence type="ECO:0000256" key="2">
    <source>
        <dbReference type="ARBA" id="ARBA00022692"/>
    </source>
</evidence>
<dbReference type="RefSeq" id="WP_171199325.1">
    <property type="nucleotide sequence ID" value="NZ_JABEND010000003.1"/>
</dbReference>
<name>A0A849A852_9ACTN</name>
<organism evidence="5 6">
    <name type="scientific">Nakamurella aerolata</name>
    <dbReference type="NCBI Taxonomy" id="1656892"/>
    <lineage>
        <taxon>Bacteria</taxon>
        <taxon>Bacillati</taxon>
        <taxon>Actinomycetota</taxon>
        <taxon>Actinomycetes</taxon>
        <taxon>Nakamurellales</taxon>
        <taxon>Nakamurellaceae</taxon>
        <taxon>Nakamurella</taxon>
    </lineage>
</organism>
<gene>
    <name evidence="5" type="ORF">HKD39_08085</name>
</gene>
<accession>A0A849A852</accession>
<dbReference type="Pfam" id="PF07681">
    <property type="entry name" value="DoxX"/>
    <property type="match status" value="1"/>
</dbReference>
<evidence type="ECO:0000256" key="4">
    <source>
        <dbReference type="ARBA" id="ARBA00023136"/>
    </source>
</evidence>
<dbReference type="GO" id="GO:0016020">
    <property type="term" value="C:membrane"/>
    <property type="evidence" value="ECO:0007669"/>
    <property type="project" value="UniProtKB-SubCell"/>
</dbReference>
<comment type="caution">
    <text evidence="5">The sequence shown here is derived from an EMBL/GenBank/DDBJ whole genome shotgun (WGS) entry which is preliminary data.</text>
</comment>
<evidence type="ECO:0000313" key="6">
    <source>
        <dbReference type="Proteomes" id="UP000562984"/>
    </source>
</evidence>
<dbReference type="EMBL" id="JABEND010000003">
    <property type="protein sequence ID" value="NNG35673.1"/>
    <property type="molecule type" value="Genomic_DNA"/>
</dbReference>